<evidence type="ECO:0000256" key="1">
    <source>
        <dbReference type="SAM" id="MobiDB-lite"/>
    </source>
</evidence>
<keyword evidence="3" id="KW-1185">Reference proteome</keyword>
<evidence type="ECO:0000313" key="3">
    <source>
        <dbReference type="Proteomes" id="UP000267128"/>
    </source>
</evidence>
<organism evidence="2 3">
    <name type="scientific">Nocardioides marmoriginsengisoli</name>
    <dbReference type="NCBI Taxonomy" id="661483"/>
    <lineage>
        <taxon>Bacteria</taxon>
        <taxon>Bacillati</taxon>
        <taxon>Actinomycetota</taxon>
        <taxon>Actinomycetes</taxon>
        <taxon>Propionibacteriales</taxon>
        <taxon>Nocardioidaceae</taxon>
        <taxon>Nocardioides</taxon>
    </lineage>
</organism>
<dbReference type="AlphaFoldDB" id="A0A3N0CLN7"/>
<dbReference type="RefSeq" id="WP_123226777.1">
    <property type="nucleotide sequence ID" value="NZ_RJSE01000005.1"/>
</dbReference>
<evidence type="ECO:0000313" key="2">
    <source>
        <dbReference type="EMBL" id="RNL64201.1"/>
    </source>
</evidence>
<evidence type="ECO:0008006" key="4">
    <source>
        <dbReference type="Google" id="ProtNLM"/>
    </source>
</evidence>
<name>A0A3N0CLN7_9ACTN</name>
<reference evidence="2 3" key="1">
    <citation type="submission" date="2018-11" db="EMBL/GenBank/DDBJ databases">
        <authorList>
            <person name="Li F."/>
        </authorList>
    </citation>
    <scope>NUCLEOTIDE SEQUENCE [LARGE SCALE GENOMIC DNA]</scope>
    <source>
        <strain evidence="2 3">Gsoil 097</strain>
    </source>
</reference>
<comment type="caution">
    <text evidence="2">The sequence shown here is derived from an EMBL/GenBank/DDBJ whole genome shotgun (WGS) entry which is preliminary data.</text>
</comment>
<dbReference type="EMBL" id="RJSE01000005">
    <property type="protein sequence ID" value="RNL64201.1"/>
    <property type="molecule type" value="Genomic_DNA"/>
</dbReference>
<sequence length="382" mass="41346">MSRSVTVIVEPDPSGHRYQAVANVAAVANEYDDVVLLTSTGASTSEAFDVYLAETTFLRVEEVFTEVYPPTREMAAAVAAKARELDVSTAVVMDADQSLKKWFYVARSEFKGLPRKPRVVFMLTRYPAKLKLTDSFGWKFRISKSALAVVAMATGTLHHVAGFSGRDDMTKGWIVKRARDPEICSAHSRDRAAIRAELDLPQDRKIVGIFGQLTERKNAPLVLDSLKAAGLDDVDLLLAGSVLPEVWEWINQLPEADRARVIVHDGFLTNELMDKLVAAVDACPIALTNNGPSGIMGKASAAGVPVITAGSEVRARELVATDGGEVAELTPESIGAAIKRQFAKDPDAPRRNTVPPATADEFSRSLLGVDAHGKVLGRSPRR</sequence>
<feature type="region of interest" description="Disordered" evidence="1">
    <location>
        <begin position="342"/>
        <end position="365"/>
    </location>
</feature>
<dbReference type="OrthoDB" id="3742844at2"/>
<protein>
    <recommendedName>
        <fullName evidence="4">Glycosyltransferase</fullName>
    </recommendedName>
</protein>
<accession>A0A3N0CLN7</accession>
<gene>
    <name evidence="2" type="ORF">EFK50_06620</name>
</gene>
<proteinExistence type="predicted"/>
<dbReference type="SUPFAM" id="SSF53756">
    <property type="entry name" value="UDP-Glycosyltransferase/glycogen phosphorylase"/>
    <property type="match status" value="1"/>
</dbReference>
<dbReference type="Gene3D" id="3.40.50.2000">
    <property type="entry name" value="Glycogen Phosphorylase B"/>
    <property type="match status" value="1"/>
</dbReference>
<dbReference type="Proteomes" id="UP000267128">
    <property type="component" value="Unassembled WGS sequence"/>
</dbReference>